<dbReference type="AlphaFoldDB" id="A0A378Z002"/>
<dbReference type="EMBL" id="UGSG01000001">
    <property type="protein sequence ID" value="SUA82001.1"/>
    <property type="molecule type" value="Genomic_DNA"/>
</dbReference>
<evidence type="ECO:0000313" key="2">
    <source>
        <dbReference type="Proteomes" id="UP000254573"/>
    </source>
</evidence>
<protein>
    <submittedName>
        <fullName evidence="1">Uncharacterized protein</fullName>
    </submittedName>
</protein>
<sequence>MDAITLQNRIYAGYAKAAMRVGLSYAQYRPASAANPLSLQQGSLLAAFNAEDMTYGKPNRYGNPVWYGLFDGRLTQAGDYLIGPGGTFFIASQQLHLPIQCVECNVTVRVSRVATPAGVGAVGYGGPCGEPGAAGDNYLIGDATGAGWPASILLFGQREKSISGLPSSSQQIGWRILLPKSVPQSVIIQASDTVSCSLGRRYVVQGAELTDMGWRLTTTELHA</sequence>
<dbReference type="OrthoDB" id="9134780at2"/>
<organism evidence="1 2">
    <name type="scientific">Pandoraea pnomenusa</name>
    <dbReference type="NCBI Taxonomy" id="93220"/>
    <lineage>
        <taxon>Bacteria</taxon>
        <taxon>Pseudomonadati</taxon>
        <taxon>Pseudomonadota</taxon>
        <taxon>Betaproteobacteria</taxon>
        <taxon>Burkholderiales</taxon>
        <taxon>Burkholderiaceae</taxon>
        <taxon>Pandoraea</taxon>
    </lineage>
</organism>
<evidence type="ECO:0000313" key="1">
    <source>
        <dbReference type="EMBL" id="SUA82001.1"/>
    </source>
</evidence>
<accession>A0A378Z002</accession>
<dbReference type="KEGG" id="ppnm:LV28_24745"/>
<gene>
    <name evidence="1" type="ORF">NCTC13160_04875</name>
</gene>
<name>A0A378Z002_9BURK</name>
<proteinExistence type="predicted"/>
<dbReference type="RefSeq" id="WP_038620856.1">
    <property type="nucleotide sequence ID" value="NZ_CP009553.3"/>
</dbReference>
<reference evidence="1 2" key="1">
    <citation type="submission" date="2018-06" db="EMBL/GenBank/DDBJ databases">
        <authorList>
            <consortium name="Pathogen Informatics"/>
            <person name="Doyle S."/>
        </authorList>
    </citation>
    <scope>NUCLEOTIDE SEQUENCE [LARGE SCALE GENOMIC DNA]</scope>
    <source>
        <strain evidence="1 2">NCTC13160</strain>
    </source>
</reference>
<dbReference type="Proteomes" id="UP000254573">
    <property type="component" value="Unassembled WGS sequence"/>
</dbReference>